<accession>A0A9W9TD87</accession>
<protein>
    <submittedName>
        <fullName evidence="2">Uncharacterized protein</fullName>
    </submittedName>
</protein>
<dbReference type="InterPro" id="IPR024526">
    <property type="entry name" value="DUF3807"/>
</dbReference>
<reference evidence="2" key="2">
    <citation type="journal article" date="2023" name="IMA Fungus">
        <title>Comparative genomic study of the Penicillium genus elucidates a diverse pangenome and 15 lateral gene transfer events.</title>
        <authorList>
            <person name="Petersen C."/>
            <person name="Sorensen T."/>
            <person name="Nielsen M.R."/>
            <person name="Sondergaard T.E."/>
            <person name="Sorensen J.L."/>
            <person name="Fitzpatrick D.A."/>
            <person name="Frisvad J.C."/>
            <person name="Nielsen K.L."/>
        </authorList>
    </citation>
    <scope>NUCLEOTIDE SEQUENCE</scope>
    <source>
        <strain evidence="2">IBT 15544</strain>
    </source>
</reference>
<dbReference type="Proteomes" id="UP001150904">
    <property type="component" value="Unassembled WGS sequence"/>
</dbReference>
<dbReference type="EMBL" id="JAPQKR010000004">
    <property type="protein sequence ID" value="KAJ5218164.1"/>
    <property type="molecule type" value="Genomic_DNA"/>
</dbReference>
<name>A0A9W9TD87_9EURO</name>
<sequence length="175" mass="19757">MMQVPSVTLEDLQAFQAAHFPGCHKPLIPPAAETAHEDNYNYDAEEDLGYYPDGVKRTLTDEQIRIFRHSEIHALLRARQLEEDDAEYEARRQVAEKDESEAENGPEDDAPGTANLKTAGSKRRRSTGRKPNPQQCSHDTPSEPLDYEESAQDSHKPHVKKPMAYPGRKIVSYAD</sequence>
<dbReference type="AlphaFoldDB" id="A0A9W9TD87"/>
<organism evidence="2 3">
    <name type="scientific">Penicillium cinerascens</name>
    <dbReference type="NCBI Taxonomy" id="70096"/>
    <lineage>
        <taxon>Eukaryota</taxon>
        <taxon>Fungi</taxon>
        <taxon>Dikarya</taxon>
        <taxon>Ascomycota</taxon>
        <taxon>Pezizomycotina</taxon>
        <taxon>Eurotiomycetes</taxon>
        <taxon>Eurotiomycetidae</taxon>
        <taxon>Eurotiales</taxon>
        <taxon>Aspergillaceae</taxon>
        <taxon>Penicillium</taxon>
    </lineage>
</organism>
<feature type="compositionally biased region" description="Acidic residues" evidence="1">
    <location>
        <begin position="98"/>
        <end position="110"/>
    </location>
</feature>
<evidence type="ECO:0000313" key="2">
    <source>
        <dbReference type="EMBL" id="KAJ5218164.1"/>
    </source>
</evidence>
<proteinExistence type="predicted"/>
<comment type="caution">
    <text evidence="2">The sequence shown here is derived from an EMBL/GenBank/DDBJ whole genome shotgun (WGS) entry which is preliminary data.</text>
</comment>
<keyword evidence="3" id="KW-1185">Reference proteome</keyword>
<dbReference type="OrthoDB" id="5422320at2759"/>
<dbReference type="GeneID" id="83174626"/>
<gene>
    <name evidence="2" type="ORF">N7498_000263</name>
</gene>
<dbReference type="PANTHER" id="PTHR40642:SF1">
    <property type="entry name" value="YALI0F31295P"/>
    <property type="match status" value="1"/>
</dbReference>
<dbReference type="RefSeq" id="XP_058312737.1">
    <property type="nucleotide sequence ID" value="XM_058447326.1"/>
</dbReference>
<evidence type="ECO:0000256" key="1">
    <source>
        <dbReference type="SAM" id="MobiDB-lite"/>
    </source>
</evidence>
<evidence type="ECO:0000313" key="3">
    <source>
        <dbReference type="Proteomes" id="UP001150904"/>
    </source>
</evidence>
<reference evidence="2" key="1">
    <citation type="submission" date="2022-12" db="EMBL/GenBank/DDBJ databases">
        <authorList>
            <person name="Petersen C."/>
        </authorList>
    </citation>
    <scope>NUCLEOTIDE SEQUENCE</scope>
    <source>
        <strain evidence="2">IBT 15544</strain>
    </source>
</reference>
<feature type="compositionally biased region" description="Basic and acidic residues" evidence="1">
    <location>
        <begin position="88"/>
        <end position="97"/>
    </location>
</feature>
<dbReference type="PANTHER" id="PTHR40642">
    <property type="entry name" value="YALI0F31295P"/>
    <property type="match status" value="1"/>
</dbReference>
<feature type="region of interest" description="Disordered" evidence="1">
    <location>
        <begin position="79"/>
        <end position="175"/>
    </location>
</feature>
<dbReference type="Pfam" id="PF12720">
    <property type="entry name" value="DUF3807"/>
    <property type="match status" value="1"/>
</dbReference>